<sequence>MTKIFRNSFGIISKSSFGVDFEIMASRNFFESISNNYREVFERFSESPSEHIAKCTWTKVQDVAPCGRVFRNISERASEMFRNAAPVVYKKLPEKFPDQASAAGPNGNLPSTSFDVPLSSSHLIVLLIPLLPHLIALLIPLLPRSSTTLPAVCPPLSSTHRDRLYASPSSWPTYPRSDSQAPTTASYSQFARSPSAHPTSPSQHRNASEPIISDPTTLVKATDIIVAISKHVSVLVSVTHAHLINRAILSPVAGSPAHLPPSKITT</sequence>
<gene>
    <name evidence="2" type="ORF">PGTUg99_032792</name>
</gene>
<protein>
    <submittedName>
        <fullName evidence="2">Uncharacterized protein</fullName>
    </submittedName>
</protein>
<comment type="caution">
    <text evidence="2">The sequence shown here is derived from an EMBL/GenBank/DDBJ whole genome shotgun (WGS) entry which is preliminary data.</text>
</comment>
<evidence type="ECO:0000256" key="1">
    <source>
        <dbReference type="SAM" id="MobiDB-lite"/>
    </source>
</evidence>
<evidence type="ECO:0000313" key="3">
    <source>
        <dbReference type="Proteomes" id="UP000325313"/>
    </source>
</evidence>
<feature type="region of interest" description="Disordered" evidence="1">
    <location>
        <begin position="164"/>
        <end position="212"/>
    </location>
</feature>
<organism evidence="2 3">
    <name type="scientific">Puccinia graminis f. sp. tritici</name>
    <dbReference type="NCBI Taxonomy" id="56615"/>
    <lineage>
        <taxon>Eukaryota</taxon>
        <taxon>Fungi</taxon>
        <taxon>Dikarya</taxon>
        <taxon>Basidiomycota</taxon>
        <taxon>Pucciniomycotina</taxon>
        <taxon>Pucciniomycetes</taxon>
        <taxon>Pucciniales</taxon>
        <taxon>Pucciniaceae</taxon>
        <taxon>Puccinia</taxon>
    </lineage>
</organism>
<reference evidence="2 3" key="1">
    <citation type="submission" date="2019-05" db="EMBL/GenBank/DDBJ databases">
        <title>Emergence of the Ug99 lineage of the wheat stem rust pathogen through somatic hybridization.</title>
        <authorList>
            <person name="Li F."/>
            <person name="Upadhyaya N.M."/>
            <person name="Sperschneider J."/>
            <person name="Matny O."/>
            <person name="Nguyen-Phuc H."/>
            <person name="Mago R."/>
            <person name="Raley C."/>
            <person name="Miller M.E."/>
            <person name="Silverstein K.A.T."/>
            <person name="Henningsen E."/>
            <person name="Hirsch C.D."/>
            <person name="Visser B."/>
            <person name="Pretorius Z.A."/>
            <person name="Steffenson B.J."/>
            <person name="Schwessinger B."/>
            <person name="Dodds P.N."/>
            <person name="Figueroa M."/>
        </authorList>
    </citation>
    <scope>NUCLEOTIDE SEQUENCE [LARGE SCALE GENOMIC DNA]</scope>
    <source>
        <strain evidence="2 3">Ug99</strain>
    </source>
</reference>
<evidence type="ECO:0000313" key="2">
    <source>
        <dbReference type="EMBL" id="KAA1138991.1"/>
    </source>
</evidence>
<accession>A0A5B0SLZ3</accession>
<feature type="compositionally biased region" description="Polar residues" evidence="1">
    <location>
        <begin position="167"/>
        <end position="205"/>
    </location>
</feature>
<dbReference type="EMBL" id="VDEP01000001">
    <property type="protein sequence ID" value="KAA1138991.1"/>
    <property type="molecule type" value="Genomic_DNA"/>
</dbReference>
<dbReference type="AlphaFoldDB" id="A0A5B0SLZ3"/>
<name>A0A5B0SLZ3_PUCGR</name>
<dbReference type="Proteomes" id="UP000325313">
    <property type="component" value="Unassembled WGS sequence"/>
</dbReference>
<proteinExistence type="predicted"/>